<name>A0A0K2U621_LEPSM</name>
<organism evidence="1">
    <name type="scientific">Lepeophtheirus salmonis</name>
    <name type="common">Salmon louse</name>
    <name type="synonym">Caligus salmonis</name>
    <dbReference type="NCBI Taxonomy" id="72036"/>
    <lineage>
        <taxon>Eukaryota</taxon>
        <taxon>Metazoa</taxon>
        <taxon>Ecdysozoa</taxon>
        <taxon>Arthropoda</taxon>
        <taxon>Crustacea</taxon>
        <taxon>Multicrustacea</taxon>
        <taxon>Hexanauplia</taxon>
        <taxon>Copepoda</taxon>
        <taxon>Siphonostomatoida</taxon>
        <taxon>Caligidae</taxon>
        <taxon>Lepeophtheirus</taxon>
    </lineage>
</organism>
<dbReference type="EMBL" id="HACA01016128">
    <property type="protein sequence ID" value="CDW33489.1"/>
    <property type="molecule type" value="Transcribed_RNA"/>
</dbReference>
<dbReference type="EMBL" id="HACA01016129">
    <property type="protein sequence ID" value="CDW33490.1"/>
    <property type="molecule type" value="Transcribed_RNA"/>
</dbReference>
<dbReference type="AlphaFoldDB" id="A0A0K2U621"/>
<sequence>MFQGITCSNGKANGQIK</sequence>
<accession>A0A0K2U621</accession>
<reference evidence="1" key="1">
    <citation type="submission" date="2014-05" db="EMBL/GenBank/DDBJ databases">
        <authorList>
            <person name="Chronopoulou M."/>
        </authorList>
    </citation>
    <scope>NUCLEOTIDE SEQUENCE</scope>
    <source>
        <tissue evidence="1">Whole organism</tissue>
    </source>
</reference>
<evidence type="ECO:0000313" key="1">
    <source>
        <dbReference type="EMBL" id="CDW33490.1"/>
    </source>
</evidence>
<protein>
    <submittedName>
        <fullName evidence="1">Uncharacterized protein</fullName>
    </submittedName>
</protein>
<proteinExistence type="predicted"/>